<organism evidence="9 10">
    <name type="scientific">Talaromyces islandicus</name>
    <name type="common">Penicillium islandicum</name>
    <dbReference type="NCBI Taxonomy" id="28573"/>
    <lineage>
        <taxon>Eukaryota</taxon>
        <taxon>Fungi</taxon>
        <taxon>Dikarya</taxon>
        <taxon>Ascomycota</taxon>
        <taxon>Pezizomycotina</taxon>
        <taxon>Eurotiomycetes</taxon>
        <taxon>Eurotiomycetidae</taxon>
        <taxon>Eurotiales</taxon>
        <taxon>Trichocomaceae</taxon>
        <taxon>Talaromyces</taxon>
        <taxon>Talaromyces sect. Islandici</taxon>
    </lineage>
</organism>
<dbReference type="InterPro" id="IPR036291">
    <property type="entry name" value="NAD(P)-bd_dom_sf"/>
</dbReference>
<dbReference type="GO" id="GO:0008270">
    <property type="term" value="F:zinc ion binding"/>
    <property type="evidence" value="ECO:0007669"/>
    <property type="project" value="InterPro"/>
</dbReference>
<evidence type="ECO:0000256" key="3">
    <source>
        <dbReference type="ARBA" id="ARBA00022723"/>
    </source>
</evidence>
<dbReference type="SMART" id="SM00829">
    <property type="entry name" value="PKS_ER"/>
    <property type="match status" value="1"/>
</dbReference>
<dbReference type="SUPFAM" id="SSF51735">
    <property type="entry name" value="NAD(P)-binding Rossmann-fold domains"/>
    <property type="match status" value="1"/>
</dbReference>
<dbReference type="Proteomes" id="UP000054383">
    <property type="component" value="Unassembled WGS sequence"/>
</dbReference>
<dbReference type="InterPro" id="IPR002328">
    <property type="entry name" value="ADH_Zn_CS"/>
</dbReference>
<evidence type="ECO:0000256" key="2">
    <source>
        <dbReference type="ARBA" id="ARBA00008072"/>
    </source>
</evidence>
<dbReference type="PROSITE" id="PS00059">
    <property type="entry name" value="ADH_ZINC"/>
    <property type="match status" value="1"/>
</dbReference>
<dbReference type="FunFam" id="3.40.50.720:FF:000039">
    <property type="entry name" value="Alcohol dehydrogenase AdhP"/>
    <property type="match status" value="1"/>
</dbReference>
<dbReference type="Gene3D" id="3.90.180.10">
    <property type="entry name" value="Medium-chain alcohol dehydrogenases, catalytic domain"/>
    <property type="match status" value="1"/>
</dbReference>
<keyword evidence="4 7" id="KW-0862">Zinc</keyword>
<comment type="cofactor">
    <cofactor evidence="1 7">
        <name>Zn(2+)</name>
        <dbReference type="ChEBI" id="CHEBI:29105"/>
    </cofactor>
</comment>
<dbReference type="OrthoDB" id="1879366at2759"/>
<dbReference type="Gene3D" id="3.40.50.720">
    <property type="entry name" value="NAD(P)-binding Rossmann-like Domain"/>
    <property type="match status" value="1"/>
</dbReference>
<reference evidence="9 10" key="1">
    <citation type="submission" date="2015-04" db="EMBL/GenBank/DDBJ databases">
        <authorList>
            <person name="Syromyatnikov M.Y."/>
            <person name="Popov V.N."/>
        </authorList>
    </citation>
    <scope>NUCLEOTIDE SEQUENCE [LARGE SCALE GENOMIC DNA]</scope>
    <source>
        <strain evidence="9">WF-38-12</strain>
    </source>
</reference>
<feature type="domain" description="Enoyl reductase (ER)" evidence="8">
    <location>
        <begin position="293"/>
        <end position="632"/>
    </location>
</feature>
<keyword evidence="6" id="KW-0520">NAD</keyword>
<dbReference type="GO" id="GO:0004022">
    <property type="term" value="F:alcohol dehydrogenase (NAD+) activity"/>
    <property type="evidence" value="ECO:0007669"/>
    <property type="project" value="TreeGrafter"/>
</dbReference>
<dbReference type="PANTHER" id="PTHR42940:SF5">
    <property type="entry name" value="ALCOHOL DEHYDROGENASE 2"/>
    <property type="match status" value="1"/>
</dbReference>
<dbReference type="InterPro" id="IPR011032">
    <property type="entry name" value="GroES-like_sf"/>
</dbReference>
<keyword evidence="5" id="KW-0560">Oxidoreductase</keyword>
<proteinExistence type="inferred from homology"/>
<evidence type="ECO:0000256" key="5">
    <source>
        <dbReference type="ARBA" id="ARBA00023002"/>
    </source>
</evidence>
<sequence length="635" mass="68837">MRSGSKPLKKQFLMLKALWPNLLTSTDFEAVVLEYGLEKGIEEAKDIIAASSEAQRYLALILDPGKLNYIDERSPYWAGSFMPAFKVQQKCASQSPSKAPQTRNVQTRASRSRMNLFHSYKISRQEGPIDPTETTDENVVNAALILFLEAVNGLIPNSKFEWTFQRVGFTANFEKAQYHAITDGALRTKIGNVIQSILEVKKHRRTIDMESIQMQESAEISAWILSEEDEACVFNDHKLMISQDGDGVYLLFVKVGPGYRNYLKNESVGKQSFIFIQAFGPWKHKAAIYDEPGTVSTKVVELDVPEPGDGQVLVNLTHSGVCHSDFGIMTNTWRTLPNPTQPGQVGGHEGVGRVVKLGPGAETSGLKIGDRVGIKWVASACTSCQACFAGADGCCFNQTISGYYTPGTFQQYALGPANYVTPIPDALSSEEAAPMLCAGVTMLSALNRSNARPGQWVVISGIGGLGHLAVQLASRGMGYRVIAIDHGSKEELAKQSGAEHFIDFTKFNPESMAEHVKDLTGGLGAHAVVVCTAANAAYAQAVQLLRFNGTLVCVGIPEGDLVAVAGAAPGVLIAKQLTITGSAVGNRQEAMQTLEFAARGIIKTHYQVEKLENLTGVFERMEKGELQGRIVLDLA</sequence>
<evidence type="ECO:0000256" key="4">
    <source>
        <dbReference type="ARBA" id="ARBA00022833"/>
    </source>
</evidence>
<dbReference type="CDD" id="cd08297">
    <property type="entry name" value="CAD3"/>
    <property type="match status" value="1"/>
</dbReference>
<evidence type="ECO:0000313" key="10">
    <source>
        <dbReference type="Proteomes" id="UP000054383"/>
    </source>
</evidence>
<protein>
    <submittedName>
        <fullName evidence="9">Alcohol dehydrogenase, putative</fullName>
    </submittedName>
</protein>
<dbReference type="Pfam" id="PF00107">
    <property type="entry name" value="ADH_zinc_N"/>
    <property type="match status" value="1"/>
</dbReference>
<keyword evidence="10" id="KW-1185">Reference proteome</keyword>
<dbReference type="PANTHER" id="PTHR42940">
    <property type="entry name" value="ALCOHOL DEHYDROGENASE 1-RELATED"/>
    <property type="match status" value="1"/>
</dbReference>
<evidence type="ECO:0000313" key="9">
    <source>
        <dbReference type="EMBL" id="CRG89829.1"/>
    </source>
</evidence>
<dbReference type="AlphaFoldDB" id="A0A0U1M2N3"/>
<dbReference type="Pfam" id="PF08240">
    <property type="entry name" value="ADH_N"/>
    <property type="match status" value="1"/>
</dbReference>
<evidence type="ECO:0000256" key="1">
    <source>
        <dbReference type="ARBA" id="ARBA00001947"/>
    </source>
</evidence>
<gene>
    <name evidence="9" type="ORF">PISL3812_06868</name>
</gene>
<dbReference type="STRING" id="28573.A0A0U1M2N3"/>
<accession>A0A0U1M2N3</accession>
<comment type="similarity">
    <text evidence="2 7">Belongs to the zinc-containing alcohol dehydrogenase family.</text>
</comment>
<dbReference type="InterPro" id="IPR013154">
    <property type="entry name" value="ADH-like_N"/>
</dbReference>
<dbReference type="EMBL" id="CVMT01000006">
    <property type="protein sequence ID" value="CRG89829.1"/>
    <property type="molecule type" value="Genomic_DNA"/>
</dbReference>
<keyword evidence="3 7" id="KW-0479">Metal-binding</keyword>
<dbReference type="SUPFAM" id="SSF50129">
    <property type="entry name" value="GroES-like"/>
    <property type="match status" value="1"/>
</dbReference>
<dbReference type="InterPro" id="IPR020843">
    <property type="entry name" value="ER"/>
</dbReference>
<dbReference type="InterPro" id="IPR013149">
    <property type="entry name" value="ADH-like_C"/>
</dbReference>
<evidence type="ECO:0000256" key="6">
    <source>
        <dbReference type="ARBA" id="ARBA00023027"/>
    </source>
</evidence>
<name>A0A0U1M2N3_TALIS</name>
<evidence type="ECO:0000259" key="8">
    <source>
        <dbReference type="SMART" id="SM00829"/>
    </source>
</evidence>
<evidence type="ECO:0000256" key="7">
    <source>
        <dbReference type="RuleBase" id="RU361277"/>
    </source>
</evidence>
<dbReference type="GO" id="GO:0005737">
    <property type="term" value="C:cytoplasm"/>
    <property type="evidence" value="ECO:0007669"/>
    <property type="project" value="TreeGrafter"/>
</dbReference>